<evidence type="ECO:0000256" key="9">
    <source>
        <dbReference type="ARBA" id="ARBA00048540"/>
    </source>
</evidence>
<dbReference type="GO" id="GO:0046872">
    <property type="term" value="F:metal ion binding"/>
    <property type="evidence" value="ECO:0007669"/>
    <property type="project" value="UniProtKB-UniRule"/>
</dbReference>
<dbReference type="EC" id="2.7.1.180" evidence="2 10"/>
<keyword evidence="8 10" id="KW-0460">Magnesium</keyword>
<dbReference type="PANTHER" id="PTHR30040">
    <property type="entry name" value="THIAMINE BIOSYNTHESIS LIPOPROTEIN APBE"/>
    <property type="match status" value="1"/>
</dbReference>
<keyword evidence="7 10" id="KW-0274">FAD</keyword>
<dbReference type="PANTHER" id="PTHR30040:SF2">
    <property type="entry name" value="FAD:PROTEIN FMN TRANSFERASE"/>
    <property type="match status" value="1"/>
</dbReference>
<dbReference type="PROSITE" id="PS51257">
    <property type="entry name" value="PROKAR_LIPOPROTEIN"/>
    <property type="match status" value="1"/>
</dbReference>
<accession>A0A9D1VUW2</accession>
<dbReference type="InterPro" id="IPR003374">
    <property type="entry name" value="ApbE-like_sf"/>
</dbReference>
<evidence type="ECO:0000256" key="10">
    <source>
        <dbReference type="RuleBase" id="RU363002"/>
    </source>
</evidence>
<dbReference type="GO" id="GO:0016740">
    <property type="term" value="F:transferase activity"/>
    <property type="evidence" value="ECO:0007669"/>
    <property type="project" value="UniProtKB-UniRule"/>
</dbReference>
<feature type="chain" id="PRO_5039753770" description="FAD:protein FMN transferase" evidence="10">
    <location>
        <begin position="25"/>
        <end position="404"/>
    </location>
</feature>
<dbReference type="AlphaFoldDB" id="A0A9D1VUW2"/>
<dbReference type="GO" id="GO:0005886">
    <property type="term" value="C:plasma membrane"/>
    <property type="evidence" value="ECO:0007669"/>
    <property type="project" value="UniProtKB-SubCell"/>
</dbReference>
<comment type="similarity">
    <text evidence="10">Belongs to the ApbE family.</text>
</comment>
<feature type="signal peptide" evidence="10">
    <location>
        <begin position="1"/>
        <end position="24"/>
    </location>
</feature>
<evidence type="ECO:0000313" key="11">
    <source>
        <dbReference type="EMBL" id="HIX47023.1"/>
    </source>
</evidence>
<evidence type="ECO:0000256" key="1">
    <source>
        <dbReference type="ARBA" id="ARBA00001946"/>
    </source>
</evidence>
<comment type="subcellular location">
    <subcellularLocation>
        <location evidence="10">Cell inner membrane</location>
        <topology evidence="10">Lipid-anchor</topology>
        <orientation evidence="10">Periplasmic side</orientation>
    </subcellularLocation>
</comment>
<name>A0A9D1VUW2_9FIRM</name>
<dbReference type="SUPFAM" id="SSF143631">
    <property type="entry name" value="ApbE-like"/>
    <property type="match status" value="1"/>
</dbReference>
<evidence type="ECO:0000313" key="12">
    <source>
        <dbReference type="Proteomes" id="UP000824249"/>
    </source>
</evidence>
<comment type="caution">
    <text evidence="11">The sequence shown here is derived from an EMBL/GenBank/DDBJ whole genome shotgun (WGS) entry which is preliminary data.</text>
</comment>
<organism evidence="11 12">
    <name type="scientific">Candidatus Borkfalkia faecigallinarum</name>
    <dbReference type="NCBI Taxonomy" id="2838509"/>
    <lineage>
        <taxon>Bacteria</taxon>
        <taxon>Bacillati</taxon>
        <taxon>Bacillota</taxon>
        <taxon>Clostridia</taxon>
        <taxon>Christensenellales</taxon>
        <taxon>Christensenellaceae</taxon>
        <taxon>Candidatus Borkfalkia</taxon>
    </lineage>
</organism>
<keyword evidence="10" id="KW-0472">Membrane</keyword>
<evidence type="ECO:0000256" key="5">
    <source>
        <dbReference type="ARBA" id="ARBA00022679"/>
    </source>
</evidence>
<keyword evidence="10" id="KW-1003">Cell membrane</keyword>
<dbReference type="Proteomes" id="UP000824249">
    <property type="component" value="Unassembled WGS sequence"/>
</dbReference>
<dbReference type="Pfam" id="PF02424">
    <property type="entry name" value="ApbE"/>
    <property type="match status" value="1"/>
</dbReference>
<reference evidence="11" key="2">
    <citation type="submission" date="2021-04" db="EMBL/GenBank/DDBJ databases">
        <authorList>
            <person name="Gilroy R."/>
        </authorList>
    </citation>
    <scope>NUCLEOTIDE SEQUENCE</scope>
    <source>
        <strain evidence="11">26628</strain>
    </source>
</reference>
<dbReference type="Gene3D" id="3.10.520.10">
    <property type="entry name" value="ApbE-like domains"/>
    <property type="match status" value="1"/>
</dbReference>
<evidence type="ECO:0000256" key="4">
    <source>
        <dbReference type="ARBA" id="ARBA00022630"/>
    </source>
</evidence>
<evidence type="ECO:0000256" key="7">
    <source>
        <dbReference type="ARBA" id="ARBA00022827"/>
    </source>
</evidence>
<comment type="catalytic activity">
    <reaction evidence="9 10">
        <text>L-threonyl-[protein] + FAD = FMN-L-threonyl-[protein] + AMP + H(+)</text>
        <dbReference type="Rhea" id="RHEA:36847"/>
        <dbReference type="Rhea" id="RHEA-COMP:11060"/>
        <dbReference type="Rhea" id="RHEA-COMP:11061"/>
        <dbReference type="ChEBI" id="CHEBI:15378"/>
        <dbReference type="ChEBI" id="CHEBI:30013"/>
        <dbReference type="ChEBI" id="CHEBI:57692"/>
        <dbReference type="ChEBI" id="CHEBI:74257"/>
        <dbReference type="ChEBI" id="CHEBI:456215"/>
        <dbReference type="EC" id="2.7.1.180"/>
    </reaction>
</comment>
<comment type="cofactor">
    <cofactor evidence="1 10">
        <name>Mg(2+)</name>
        <dbReference type="ChEBI" id="CHEBI:18420"/>
    </cofactor>
</comment>
<reference evidence="11" key="1">
    <citation type="journal article" date="2021" name="PeerJ">
        <title>Extensive microbial diversity within the chicken gut microbiome revealed by metagenomics and culture.</title>
        <authorList>
            <person name="Gilroy R."/>
            <person name="Ravi A."/>
            <person name="Getino M."/>
            <person name="Pursley I."/>
            <person name="Horton D.L."/>
            <person name="Alikhan N.F."/>
            <person name="Baker D."/>
            <person name="Gharbi K."/>
            <person name="Hall N."/>
            <person name="Watson M."/>
            <person name="Adriaenssens E.M."/>
            <person name="Foster-Nyarko E."/>
            <person name="Jarju S."/>
            <person name="Secka A."/>
            <person name="Antonio M."/>
            <person name="Oren A."/>
            <person name="Chaudhuri R.R."/>
            <person name="La Ragione R."/>
            <person name="Hildebrand F."/>
            <person name="Pallen M.J."/>
        </authorList>
    </citation>
    <scope>NUCLEOTIDE SEQUENCE</scope>
    <source>
        <strain evidence="11">26628</strain>
    </source>
</reference>
<keyword evidence="10" id="KW-0732">Signal</keyword>
<dbReference type="EMBL" id="DXFD01000077">
    <property type="protein sequence ID" value="HIX47023.1"/>
    <property type="molecule type" value="Genomic_DNA"/>
</dbReference>
<proteinExistence type="inferred from homology"/>
<evidence type="ECO:0000256" key="2">
    <source>
        <dbReference type="ARBA" id="ARBA00011955"/>
    </source>
</evidence>
<gene>
    <name evidence="11" type="ORF">H9737_04965</name>
</gene>
<keyword evidence="6 10" id="KW-0479">Metal-binding</keyword>
<comment type="function">
    <text evidence="10">Flavin transferase that catalyzes the transfer of the FMN moiety of FAD and its covalent binding to the hydroxyl group of a threonine residue in a target flavoprotein.</text>
</comment>
<keyword evidence="10" id="KW-0997">Cell inner membrane</keyword>
<sequence>MRRAAVGLLLAALCLFAACAPQQASPYYVGFSLASLYVGGEAVSAREKEDVSASVTQLLHEIEDMVSAERADSDVARFNAASAGERVAVGEHTYALLSLCKELFAETGGAFSPALYNLSELWGFTPEFEGTYTRPRPEPSAEQIADAAALSDFDDVILHEDGTVSKARDGVRIDLGGVAKGYMSDRAARLLTETFGSSVDAILSVMSNSVLMGHKRGANASLGYTASIENPRAAVTAGSGAGQGLFVIGLSDAAVSTSADTYRSYVYGGRIYSHIIDPSTGKPSENGVISIMVTVPRSVPYAGARADAYSTAGFCMPLTEALAFYVGLAEERGVGAVVITADWKFYAVGDCTALNRTEYAALVSPETEIEDIFVRSDAAAAEDAVVACAREEEYIRYVAERSGR</sequence>
<keyword evidence="5 10" id="KW-0808">Transferase</keyword>
<protein>
    <recommendedName>
        <fullName evidence="3 10">FAD:protein FMN transferase</fullName>
        <ecNumber evidence="2 10">2.7.1.180</ecNumber>
    </recommendedName>
</protein>
<keyword evidence="10" id="KW-0449">Lipoprotein</keyword>
<evidence type="ECO:0000256" key="6">
    <source>
        <dbReference type="ARBA" id="ARBA00022723"/>
    </source>
</evidence>
<keyword evidence="4 10" id="KW-0285">Flavoprotein</keyword>
<dbReference type="InterPro" id="IPR024932">
    <property type="entry name" value="ApbE"/>
</dbReference>
<evidence type="ECO:0000256" key="8">
    <source>
        <dbReference type="ARBA" id="ARBA00022842"/>
    </source>
</evidence>
<evidence type="ECO:0000256" key="3">
    <source>
        <dbReference type="ARBA" id="ARBA00016337"/>
    </source>
</evidence>